<dbReference type="Pfam" id="PF01544">
    <property type="entry name" value="CorA"/>
    <property type="match status" value="1"/>
</dbReference>
<evidence type="ECO:0000256" key="13">
    <source>
        <dbReference type="SAM" id="Phobius"/>
    </source>
</evidence>
<keyword evidence="9 13" id="KW-0472">Membrane</keyword>
<dbReference type="Gene3D" id="1.20.58.340">
    <property type="entry name" value="Magnesium transport protein CorA, transmembrane region"/>
    <property type="match status" value="2"/>
</dbReference>
<dbReference type="RefSeq" id="WP_013137649.1">
    <property type="nucleotide sequence ID" value="NC_014168.1"/>
</dbReference>
<dbReference type="GO" id="GO:0000287">
    <property type="term" value="F:magnesium ion binding"/>
    <property type="evidence" value="ECO:0007669"/>
    <property type="project" value="TreeGrafter"/>
</dbReference>
<dbReference type="InterPro" id="IPR045861">
    <property type="entry name" value="CorA_cytoplasmic_dom"/>
</dbReference>
<name>D6ZDC9_SEGRD</name>
<dbReference type="CDD" id="cd12830">
    <property type="entry name" value="MtCorA-like"/>
    <property type="match status" value="1"/>
</dbReference>
<dbReference type="FunFam" id="1.20.58.340:FF:000004">
    <property type="entry name" value="Magnesium transport protein CorA"/>
    <property type="match status" value="1"/>
</dbReference>
<dbReference type="AlphaFoldDB" id="D6ZDC9"/>
<dbReference type="GO" id="GO:0050897">
    <property type="term" value="F:cobalt ion binding"/>
    <property type="evidence" value="ECO:0007669"/>
    <property type="project" value="TreeGrafter"/>
</dbReference>
<sequence>MTPSDPRGLTGPRQSLRPAPASDLGSLESEDQKLRRKPLARLLGTAESAPSPLATPLSVLGFSPASQNTAVKKQSHRTAKPVVDCAVYVDGVRQPGAPTPAQALAQVRAPQPQDSEEPPKPRFAWIGLFEPDEEQMRAVGEVFGLHELMMEDAVHAHQRPKLEQYDDMFELVLKTVKYVAHESISQAKEIVESGEIILFVGRDFIVTVRHGGHGELTGVRRYLEGQTAKLALGPLVVMHSVADHIVDGYMAVTEAVELDVDAMETSIFTPGAGTEIELIYLLKREVMELKRAVNPLSSALARLAHPDVTLTVTVPKEVRRYFRDVLDHHTVVAEQVSSFDEALSSLVQAALGKISVQQNTDMRKITSWAAIFAVSTLVAGIYGMNFENMPELHWHYGYFVALAVMGAISLGLFIGFRRSKWL</sequence>
<organism evidence="14 15">
    <name type="scientific">Segniliparus rotundus (strain ATCC BAA-972 / CDC 1076 / CIP 108378 / DSM 44985 / JCM 13578)</name>
    <dbReference type="NCBI Taxonomy" id="640132"/>
    <lineage>
        <taxon>Bacteria</taxon>
        <taxon>Bacillati</taxon>
        <taxon>Actinomycetota</taxon>
        <taxon>Actinomycetes</taxon>
        <taxon>Mycobacteriales</taxon>
        <taxon>Segniliparaceae</taxon>
        <taxon>Segniliparus</taxon>
    </lineage>
</organism>
<evidence type="ECO:0000256" key="11">
    <source>
        <dbReference type="ARBA" id="ARBA00045497"/>
    </source>
</evidence>
<evidence type="ECO:0000256" key="12">
    <source>
        <dbReference type="SAM" id="MobiDB-lite"/>
    </source>
</evidence>
<keyword evidence="4" id="KW-1003">Cell membrane</keyword>
<dbReference type="eggNOG" id="COG0598">
    <property type="taxonomic scope" value="Bacteria"/>
</dbReference>
<feature type="transmembrane region" description="Helical" evidence="13">
    <location>
        <begin position="365"/>
        <end position="384"/>
    </location>
</feature>
<protein>
    <submittedName>
        <fullName evidence="14">Magnesium and cobalt transport protein CorA</fullName>
    </submittedName>
</protein>
<dbReference type="InterPro" id="IPR002523">
    <property type="entry name" value="MgTranspt_CorA/ZnTranspt_ZntB"/>
</dbReference>
<feature type="transmembrane region" description="Helical" evidence="13">
    <location>
        <begin position="396"/>
        <end position="416"/>
    </location>
</feature>
<comment type="subcellular location">
    <subcellularLocation>
        <location evidence="1">Cell membrane</location>
        <topology evidence="1">Multi-pass membrane protein</topology>
    </subcellularLocation>
</comment>
<keyword evidence="5 13" id="KW-0812">Transmembrane</keyword>
<dbReference type="SUPFAM" id="SSF144083">
    <property type="entry name" value="Magnesium transport protein CorA, transmembrane region"/>
    <property type="match status" value="1"/>
</dbReference>
<dbReference type="Proteomes" id="UP000002247">
    <property type="component" value="Chromosome"/>
</dbReference>
<evidence type="ECO:0000313" key="15">
    <source>
        <dbReference type="Proteomes" id="UP000002247"/>
    </source>
</evidence>
<gene>
    <name evidence="14" type="ordered locus">Srot_0711</name>
</gene>
<dbReference type="Gene3D" id="3.30.460.20">
    <property type="entry name" value="CorA soluble domain-like"/>
    <property type="match status" value="1"/>
</dbReference>
<dbReference type="KEGG" id="srt:Srot_0711"/>
<dbReference type="PANTHER" id="PTHR46494:SF1">
    <property type="entry name" value="CORA FAMILY METAL ION TRANSPORTER (EUROFUNG)"/>
    <property type="match status" value="1"/>
</dbReference>
<evidence type="ECO:0000256" key="5">
    <source>
        <dbReference type="ARBA" id="ARBA00022692"/>
    </source>
</evidence>
<keyword evidence="6" id="KW-0460">Magnesium</keyword>
<dbReference type="PANTHER" id="PTHR46494">
    <property type="entry name" value="CORA FAMILY METAL ION TRANSPORTER (EUROFUNG)"/>
    <property type="match status" value="1"/>
</dbReference>
<evidence type="ECO:0000256" key="9">
    <source>
        <dbReference type="ARBA" id="ARBA00023136"/>
    </source>
</evidence>
<dbReference type="InterPro" id="IPR045863">
    <property type="entry name" value="CorA_TM1_TM2"/>
</dbReference>
<keyword evidence="15" id="KW-1185">Reference proteome</keyword>
<dbReference type="GO" id="GO:0015095">
    <property type="term" value="F:magnesium ion transmembrane transporter activity"/>
    <property type="evidence" value="ECO:0007669"/>
    <property type="project" value="TreeGrafter"/>
</dbReference>
<evidence type="ECO:0000256" key="6">
    <source>
        <dbReference type="ARBA" id="ARBA00022842"/>
    </source>
</evidence>
<keyword evidence="8" id="KW-0406">Ion transport</keyword>
<dbReference type="GO" id="GO:0015087">
    <property type="term" value="F:cobalt ion transmembrane transporter activity"/>
    <property type="evidence" value="ECO:0007669"/>
    <property type="project" value="TreeGrafter"/>
</dbReference>
<evidence type="ECO:0000256" key="4">
    <source>
        <dbReference type="ARBA" id="ARBA00022475"/>
    </source>
</evidence>
<dbReference type="SUPFAM" id="SSF143865">
    <property type="entry name" value="CorA soluble domain-like"/>
    <property type="match status" value="1"/>
</dbReference>
<dbReference type="GO" id="GO:0005886">
    <property type="term" value="C:plasma membrane"/>
    <property type="evidence" value="ECO:0007669"/>
    <property type="project" value="UniProtKB-SubCell"/>
</dbReference>
<proteinExistence type="inferred from homology"/>
<evidence type="ECO:0000256" key="7">
    <source>
        <dbReference type="ARBA" id="ARBA00022989"/>
    </source>
</evidence>
<keyword evidence="7 13" id="KW-1133">Transmembrane helix</keyword>
<dbReference type="STRING" id="640132.Srot_0711"/>
<feature type="region of interest" description="Disordered" evidence="12">
    <location>
        <begin position="1"/>
        <end position="58"/>
    </location>
</feature>
<evidence type="ECO:0000256" key="2">
    <source>
        <dbReference type="ARBA" id="ARBA00009765"/>
    </source>
</evidence>
<evidence type="ECO:0000256" key="10">
    <source>
        <dbReference type="ARBA" id="ARBA00034269"/>
    </source>
</evidence>
<evidence type="ECO:0000256" key="3">
    <source>
        <dbReference type="ARBA" id="ARBA00022448"/>
    </source>
</evidence>
<evidence type="ECO:0000256" key="8">
    <source>
        <dbReference type="ARBA" id="ARBA00023065"/>
    </source>
</evidence>
<keyword evidence="3" id="KW-0813">Transport</keyword>
<comment type="function">
    <text evidence="11">Mediates influx of magnesium ions. Alternates between open and closed states. Activated by low cytoplasmic Mg(2+) levels. Inactive when cytoplasmic Mg(2+) levels are high.</text>
</comment>
<accession>D6ZDC9</accession>
<evidence type="ECO:0000313" key="14">
    <source>
        <dbReference type="EMBL" id="ADG97193.1"/>
    </source>
</evidence>
<comment type="catalytic activity">
    <reaction evidence="10">
        <text>Mg(2+)(in) = Mg(2+)(out)</text>
        <dbReference type="Rhea" id="RHEA:29827"/>
        <dbReference type="ChEBI" id="CHEBI:18420"/>
    </reaction>
</comment>
<evidence type="ECO:0000256" key="1">
    <source>
        <dbReference type="ARBA" id="ARBA00004651"/>
    </source>
</evidence>
<reference evidence="14 15" key="1">
    <citation type="journal article" date="2010" name="Stand. Genomic Sci.">
        <title>Complete genome sequence of Segniliparus rotundus type strain (CDC 1076).</title>
        <authorList>
            <person name="Sikorski J."/>
            <person name="Lapidus A."/>
            <person name="Copeland A."/>
            <person name="Misra M."/>
            <person name="Glavina Del Rio T."/>
            <person name="Nolan M."/>
            <person name="Lucas S."/>
            <person name="Chen F."/>
            <person name="Tice H."/>
            <person name="Cheng J.F."/>
            <person name="Jando M."/>
            <person name="Schneider S."/>
            <person name="Bruce D."/>
            <person name="Goodwin L."/>
            <person name="Pitluck S."/>
            <person name="Liolios K."/>
            <person name="Mikhailova N."/>
            <person name="Pati A."/>
            <person name="Ivanova N."/>
            <person name="Mavromatis K."/>
            <person name="Chen A."/>
            <person name="Palaniappan K."/>
            <person name="Chertkov O."/>
            <person name="Land M."/>
            <person name="Hauser L."/>
            <person name="Chang Y.J."/>
            <person name="Jeffries C.D."/>
            <person name="Brettin T."/>
            <person name="Detter J.C."/>
            <person name="Han C."/>
            <person name="Rohde M."/>
            <person name="Goker M."/>
            <person name="Bristow J."/>
            <person name="Eisen J.A."/>
            <person name="Markowitz V."/>
            <person name="Hugenholtz P."/>
            <person name="Kyrpides N.C."/>
            <person name="Klenk H.P."/>
        </authorList>
    </citation>
    <scope>NUCLEOTIDE SEQUENCE [LARGE SCALE GENOMIC DNA]</scope>
    <source>
        <strain evidence="15">ATCC BAA-972 / CDC 1076 / CIP 108378 / DSM 44985 / JCM 13578</strain>
    </source>
</reference>
<dbReference type="EMBL" id="CP001958">
    <property type="protein sequence ID" value="ADG97193.1"/>
    <property type="molecule type" value="Genomic_DNA"/>
</dbReference>
<dbReference type="HOGENOM" id="CLU_007127_0_2_11"/>
<comment type="similarity">
    <text evidence="2">Belongs to the CorA metal ion transporter (MIT) (TC 1.A.35) family.</text>
</comment>